<dbReference type="PROSITE" id="PS01124">
    <property type="entry name" value="HTH_ARAC_FAMILY_2"/>
    <property type="match status" value="1"/>
</dbReference>
<dbReference type="RefSeq" id="WP_029638565.1">
    <property type="nucleotide sequence ID" value="NZ_JACJTA010000188.1"/>
</dbReference>
<dbReference type="EMBL" id="JACJTA010000188">
    <property type="protein sequence ID" value="MBD2609655.1"/>
    <property type="molecule type" value="Genomic_DNA"/>
</dbReference>
<gene>
    <name evidence="3" type="ORF">H6G81_35530</name>
</gene>
<accession>A0ABR8H357</accession>
<proteinExistence type="predicted"/>
<keyword evidence="4" id="KW-1185">Reference proteome</keyword>
<dbReference type="InterPro" id="IPR018060">
    <property type="entry name" value="HTH_AraC"/>
</dbReference>
<evidence type="ECO:0000259" key="1">
    <source>
        <dbReference type="PROSITE" id="PS01124"/>
    </source>
</evidence>
<evidence type="ECO:0000259" key="2">
    <source>
        <dbReference type="PROSITE" id="PS50943"/>
    </source>
</evidence>
<dbReference type="PROSITE" id="PS50943">
    <property type="entry name" value="HTH_CROC1"/>
    <property type="match status" value="1"/>
</dbReference>
<comment type="caution">
    <text evidence="3">The sequence shown here is derived from an EMBL/GenBank/DDBJ whole genome shotgun (WGS) entry which is preliminary data.</text>
</comment>
<dbReference type="InterPro" id="IPR001387">
    <property type="entry name" value="Cro/C1-type_HTH"/>
</dbReference>
<evidence type="ECO:0000313" key="3">
    <source>
        <dbReference type="EMBL" id="MBD2609655.1"/>
    </source>
</evidence>
<dbReference type="InterPro" id="IPR010982">
    <property type="entry name" value="Lambda_DNA-bd_dom_sf"/>
</dbReference>
<organism evidence="3 4">
    <name type="scientific">Scytonema hofmannii FACHB-248</name>
    <dbReference type="NCBI Taxonomy" id="1842502"/>
    <lineage>
        <taxon>Bacteria</taxon>
        <taxon>Bacillati</taxon>
        <taxon>Cyanobacteriota</taxon>
        <taxon>Cyanophyceae</taxon>
        <taxon>Nostocales</taxon>
        <taxon>Scytonemataceae</taxon>
        <taxon>Scytonema</taxon>
    </lineage>
</organism>
<dbReference type="InterPro" id="IPR009492">
    <property type="entry name" value="TniQ"/>
</dbReference>
<dbReference type="Gene3D" id="1.10.260.40">
    <property type="entry name" value="lambda repressor-like DNA-binding domains"/>
    <property type="match status" value="1"/>
</dbReference>
<protein>
    <submittedName>
        <fullName evidence="3">TniQ family protein</fullName>
    </submittedName>
</protein>
<sequence>MLLPTLKLYPSWNVQKAPIPPRSRLYYLEPIGVGTPYVESLTGYIARLAQQHCITTRRLILNEIAPCLGEIFCHPDSKRKVSRFGTDFWDYQNDNISHVLGTEMHRAALNGTGLMASNLVCALTALTRNTNLHFLTLLSWGKVFPNRGLLHHQRAWCPKCYQEWHDNDKSIYEPLLWSINVVVICPIHHNCLLCVCPHCHQSMPIISGNSRTGHCSQCGHWLGSLEGTKISTSNVESKAGINEPLALINNLGELIAATPSITSPPLKNRISNVISTYINQVFATNIAAASRKLGIEKTTLSLWCKGKAIPRLDKLLLLTQYLEISLLDFLTKDSLTTEFQNNLFPQEPTQVKCLRKSHKKMDLERKEVLNIVLQEITNEYPPPSLENVALRLRYRPLVLQYHFSELCQTIKVRHADYKKVSKQQKIEPILEAVLQEYPPPSLLEITRRLGYKNNSYLYRYFPELSRSISKRYQEHSIASGQQKRERIRQKIFDVAQLLHSQGYKPTQSRVTKLLKKPGVILTSYARSYLREVQQSLGYE</sequence>
<dbReference type="SUPFAM" id="SSF47413">
    <property type="entry name" value="lambda repressor-like DNA-binding domains"/>
    <property type="match status" value="1"/>
</dbReference>
<feature type="domain" description="HTH cro/C1-type" evidence="2">
    <location>
        <begin position="290"/>
        <end position="329"/>
    </location>
</feature>
<reference evidence="3 4" key="1">
    <citation type="journal article" date="2020" name="ISME J.">
        <title>Comparative genomics reveals insights into cyanobacterial evolution and habitat adaptation.</title>
        <authorList>
            <person name="Chen M.Y."/>
            <person name="Teng W.K."/>
            <person name="Zhao L."/>
            <person name="Hu C.X."/>
            <person name="Zhou Y.K."/>
            <person name="Han B.P."/>
            <person name="Song L.R."/>
            <person name="Shu W.S."/>
        </authorList>
    </citation>
    <scope>NUCLEOTIDE SEQUENCE [LARGE SCALE GENOMIC DNA]</scope>
    <source>
        <strain evidence="3 4">FACHB-248</strain>
    </source>
</reference>
<name>A0ABR8H357_9CYAN</name>
<dbReference type="Pfam" id="PF06527">
    <property type="entry name" value="TniQ"/>
    <property type="match status" value="1"/>
</dbReference>
<feature type="domain" description="HTH araC/xylS-type" evidence="1">
    <location>
        <begin position="366"/>
        <end position="475"/>
    </location>
</feature>
<dbReference type="Proteomes" id="UP000660380">
    <property type="component" value="Unassembled WGS sequence"/>
</dbReference>
<evidence type="ECO:0000313" key="4">
    <source>
        <dbReference type="Proteomes" id="UP000660380"/>
    </source>
</evidence>
<dbReference type="CDD" id="cd00093">
    <property type="entry name" value="HTH_XRE"/>
    <property type="match status" value="1"/>
</dbReference>